<comment type="subcellular location">
    <subcellularLocation>
        <location evidence="1">Nucleus</location>
    </subcellularLocation>
</comment>
<keyword evidence="3" id="KW-0805">Transcription regulation</keyword>
<evidence type="ECO:0000256" key="6">
    <source>
        <dbReference type="ARBA" id="ARBA00023242"/>
    </source>
</evidence>
<evidence type="ECO:0000256" key="4">
    <source>
        <dbReference type="ARBA" id="ARBA00023125"/>
    </source>
</evidence>
<accession>A0A9Q0JEL5</accession>
<keyword evidence="5" id="KW-0804">Transcription</keyword>
<feature type="domain" description="Myb-like" evidence="7">
    <location>
        <begin position="9"/>
        <end position="61"/>
    </location>
</feature>
<dbReference type="PROSITE" id="PS50090">
    <property type="entry name" value="MYB_LIKE"/>
    <property type="match status" value="1"/>
</dbReference>
<evidence type="ECO:0000259" key="8">
    <source>
        <dbReference type="PROSITE" id="PS51294"/>
    </source>
</evidence>
<dbReference type="Proteomes" id="UP001141552">
    <property type="component" value="Unassembled WGS sequence"/>
</dbReference>
<organism evidence="9 10">
    <name type="scientific">Turnera subulata</name>
    <dbReference type="NCBI Taxonomy" id="218843"/>
    <lineage>
        <taxon>Eukaryota</taxon>
        <taxon>Viridiplantae</taxon>
        <taxon>Streptophyta</taxon>
        <taxon>Embryophyta</taxon>
        <taxon>Tracheophyta</taxon>
        <taxon>Spermatophyta</taxon>
        <taxon>Magnoliopsida</taxon>
        <taxon>eudicotyledons</taxon>
        <taxon>Gunneridae</taxon>
        <taxon>Pentapetalae</taxon>
        <taxon>rosids</taxon>
        <taxon>fabids</taxon>
        <taxon>Malpighiales</taxon>
        <taxon>Passifloraceae</taxon>
        <taxon>Turnera</taxon>
    </lineage>
</organism>
<keyword evidence="6" id="KW-0539">Nucleus</keyword>
<reference evidence="9" key="1">
    <citation type="submission" date="2022-02" db="EMBL/GenBank/DDBJ databases">
        <authorList>
            <person name="Henning P.M."/>
            <person name="McCubbin A.G."/>
            <person name="Shore J.S."/>
        </authorList>
    </citation>
    <scope>NUCLEOTIDE SEQUENCE</scope>
    <source>
        <strain evidence="9">F60SS</strain>
        <tissue evidence="9">Leaves</tissue>
    </source>
</reference>
<evidence type="ECO:0000256" key="3">
    <source>
        <dbReference type="ARBA" id="ARBA00023015"/>
    </source>
</evidence>
<gene>
    <name evidence="9" type="ORF">Tsubulata_048810</name>
</gene>
<protein>
    <submittedName>
        <fullName evidence="9">Uncharacterized protein</fullName>
    </submittedName>
</protein>
<evidence type="ECO:0000259" key="7">
    <source>
        <dbReference type="PROSITE" id="PS50090"/>
    </source>
</evidence>
<sequence length="327" mass="36185">MGRPPCCDRSNVKRGLWTAEEDAKILAYVSNHGVGNWTMVPKKAGLNRCGKSCRLRWTNYLRPDLKHESFTPEEEELIIKLHQAIDYGNISGILSTGSQMGSLNTHFLSTPEQSSSVLTGPSTSIITTTTTQPMMEQLQENSYASYNYPSWEILHQLPVTVPEKMEPHFFNEASSSCSSSSSTAFAQLSPQQSYSCQQSQTQIAHSPPFAWSEFLLSDPASSLGYQQQLDQDYFHGLLSSNYSSSAKQNDISCPKFAAGSSSHFINRVGENSFRVDDYGAGDHIGNQASSLADVSSTCGSSFVDDILDKDREMRSQFPEFLDTTFDN</sequence>
<evidence type="ECO:0000313" key="10">
    <source>
        <dbReference type="Proteomes" id="UP001141552"/>
    </source>
</evidence>
<name>A0A9Q0JEL5_9ROSI</name>
<evidence type="ECO:0000256" key="2">
    <source>
        <dbReference type="ARBA" id="ARBA00022737"/>
    </source>
</evidence>
<feature type="domain" description="HTH myb-type" evidence="8">
    <location>
        <begin position="9"/>
        <end position="65"/>
    </location>
</feature>
<dbReference type="Pfam" id="PF00249">
    <property type="entry name" value="Myb_DNA-binding"/>
    <property type="match status" value="1"/>
</dbReference>
<keyword evidence="2" id="KW-0677">Repeat</keyword>
<dbReference type="AlphaFoldDB" id="A0A9Q0JEL5"/>
<dbReference type="FunFam" id="1.10.10.60:FF:000015">
    <property type="entry name" value="Transcription factor RAX3"/>
    <property type="match status" value="1"/>
</dbReference>
<keyword evidence="4" id="KW-0238">DNA-binding</keyword>
<proteinExistence type="predicted"/>
<dbReference type="CDD" id="cd00167">
    <property type="entry name" value="SANT"/>
    <property type="match status" value="1"/>
</dbReference>
<dbReference type="SMART" id="SM00717">
    <property type="entry name" value="SANT"/>
    <property type="match status" value="1"/>
</dbReference>
<dbReference type="PROSITE" id="PS51294">
    <property type="entry name" value="HTH_MYB"/>
    <property type="match status" value="1"/>
</dbReference>
<dbReference type="InterPro" id="IPR009057">
    <property type="entry name" value="Homeodomain-like_sf"/>
</dbReference>
<dbReference type="GO" id="GO:0003677">
    <property type="term" value="F:DNA binding"/>
    <property type="evidence" value="ECO:0007669"/>
    <property type="project" value="UniProtKB-KW"/>
</dbReference>
<dbReference type="PANTHER" id="PTHR47994:SF5">
    <property type="entry name" value="F14D16.11-RELATED"/>
    <property type="match status" value="1"/>
</dbReference>
<evidence type="ECO:0000256" key="5">
    <source>
        <dbReference type="ARBA" id="ARBA00023163"/>
    </source>
</evidence>
<dbReference type="PANTHER" id="PTHR47994">
    <property type="entry name" value="F14D16.11-RELATED"/>
    <property type="match status" value="1"/>
</dbReference>
<dbReference type="InterPro" id="IPR015495">
    <property type="entry name" value="Myb_TF_plants"/>
</dbReference>
<dbReference type="EMBL" id="JAKUCV010003499">
    <property type="protein sequence ID" value="KAJ4838724.1"/>
    <property type="molecule type" value="Genomic_DNA"/>
</dbReference>
<dbReference type="InterPro" id="IPR017930">
    <property type="entry name" value="Myb_dom"/>
</dbReference>
<comment type="caution">
    <text evidence="9">The sequence shown here is derived from an EMBL/GenBank/DDBJ whole genome shotgun (WGS) entry which is preliminary data.</text>
</comment>
<dbReference type="SUPFAM" id="SSF46689">
    <property type="entry name" value="Homeodomain-like"/>
    <property type="match status" value="1"/>
</dbReference>
<evidence type="ECO:0000256" key="1">
    <source>
        <dbReference type="ARBA" id="ARBA00004123"/>
    </source>
</evidence>
<dbReference type="OrthoDB" id="2143914at2759"/>
<keyword evidence="10" id="KW-1185">Reference proteome</keyword>
<reference evidence="9" key="2">
    <citation type="journal article" date="2023" name="Plants (Basel)">
        <title>Annotation of the Turnera subulata (Passifloraceae) Draft Genome Reveals the S-Locus Evolved after the Divergence of Turneroideae from Passifloroideae in a Stepwise Manner.</title>
        <authorList>
            <person name="Henning P.M."/>
            <person name="Roalson E.H."/>
            <person name="Mir W."/>
            <person name="McCubbin A.G."/>
            <person name="Shore J.S."/>
        </authorList>
    </citation>
    <scope>NUCLEOTIDE SEQUENCE</scope>
    <source>
        <strain evidence="9">F60SS</strain>
    </source>
</reference>
<dbReference type="InterPro" id="IPR001005">
    <property type="entry name" value="SANT/Myb"/>
</dbReference>
<evidence type="ECO:0000313" key="9">
    <source>
        <dbReference type="EMBL" id="KAJ4838724.1"/>
    </source>
</evidence>
<dbReference type="Gene3D" id="1.10.10.60">
    <property type="entry name" value="Homeodomain-like"/>
    <property type="match status" value="1"/>
</dbReference>
<dbReference type="GO" id="GO:0005634">
    <property type="term" value="C:nucleus"/>
    <property type="evidence" value="ECO:0007669"/>
    <property type="project" value="UniProtKB-SubCell"/>
</dbReference>